<dbReference type="EMBL" id="AWQX01000052">
    <property type="protein sequence ID" value="EST35436.1"/>
    <property type="molecule type" value="Genomic_DNA"/>
</dbReference>
<dbReference type="AlphaFoldDB" id="V6KVI2"/>
<evidence type="ECO:0000256" key="1">
    <source>
        <dbReference type="SAM" id="MobiDB-lite"/>
    </source>
</evidence>
<proteinExistence type="predicted"/>
<gene>
    <name evidence="2" type="ORF">M878_05905</name>
</gene>
<organism evidence="2 3">
    <name type="scientific">Streptomyces roseochromogenus subsp. oscitans DS 12.976</name>
    <dbReference type="NCBI Taxonomy" id="1352936"/>
    <lineage>
        <taxon>Bacteria</taxon>
        <taxon>Bacillati</taxon>
        <taxon>Actinomycetota</taxon>
        <taxon>Actinomycetes</taxon>
        <taxon>Kitasatosporales</taxon>
        <taxon>Streptomycetaceae</taxon>
        <taxon>Streptomyces</taxon>
    </lineage>
</organism>
<protein>
    <submittedName>
        <fullName evidence="2">Uncharacterized protein</fullName>
    </submittedName>
</protein>
<sequence length="47" mass="4432">MTAPAAALLGTATALTVGSPARAAGTGRRSGEPGPQTLGDPVFPALG</sequence>
<keyword evidence="3" id="KW-1185">Reference proteome</keyword>
<dbReference type="HOGENOM" id="CLU_3173863_0_0_11"/>
<evidence type="ECO:0000313" key="3">
    <source>
        <dbReference type="Proteomes" id="UP000017984"/>
    </source>
</evidence>
<dbReference type="Proteomes" id="UP000017984">
    <property type="component" value="Chromosome"/>
</dbReference>
<evidence type="ECO:0000313" key="2">
    <source>
        <dbReference type="EMBL" id="EST35436.1"/>
    </source>
</evidence>
<accession>V6KVI2</accession>
<dbReference type="PATRIC" id="fig|1352936.5.peg.1269"/>
<name>V6KVI2_STRRC</name>
<comment type="caution">
    <text evidence="2">The sequence shown here is derived from an EMBL/GenBank/DDBJ whole genome shotgun (WGS) entry which is preliminary data.</text>
</comment>
<reference evidence="2 3" key="1">
    <citation type="journal article" date="2014" name="Genome Announc.">
        <title>Draft Genome Sequence of Streptomyces roseochromogenes subsp. oscitans DS 12.976, Producer of the Aminocoumarin Antibiotic Clorobiocin.</title>
        <authorList>
            <person name="Ruckert C."/>
            <person name="Kalinowski J."/>
            <person name="Heide L."/>
            <person name="Apel A.K."/>
        </authorList>
    </citation>
    <scope>NUCLEOTIDE SEQUENCE [LARGE SCALE GENOMIC DNA]</scope>
    <source>
        <strain evidence="2 3">DS 12.976</strain>
    </source>
</reference>
<dbReference type="STRING" id="1352936.M878_05905"/>
<feature type="region of interest" description="Disordered" evidence="1">
    <location>
        <begin position="19"/>
        <end position="47"/>
    </location>
</feature>